<protein>
    <submittedName>
        <fullName evidence="1">Uncharacterized protein</fullName>
    </submittedName>
</protein>
<evidence type="ECO:0000313" key="1">
    <source>
        <dbReference type="EMBL" id="SUB33321.1"/>
    </source>
</evidence>
<reference evidence="1 2" key="1">
    <citation type="submission" date="2018-06" db="EMBL/GenBank/DDBJ databases">
        <authorList>
            <consortium name="Pathogen Informatics"/>
            <person name="Doyle S."/>
        </authorList>
    </citation>
    <scope>NUCLEOTIDE SEQUENCE [LARGE SCALE GENOMIC DNA]</scope>
    <source>
        <strain evidence="1 2">NCTC10699</strain>
    </source>
</reference>
<name>A0A379B480_9PAST</name>
<proteinExistence type="predicted"/>
<keyword evidence="2" id="KW-1185">Reference proteome</keyword>
<organism evidence="1 2">
    <name type="scientific">[Pasteurella] mairii</name>
    <dbReference type="NCBI Taxonomy" id="757"/>
    <lineage>
        <taxon>Bacteria</taxon>
        <taxon>Pseudomonadati</taxon>
        <taxon>Pseudomonadota</taxon>
        <taxon>Gammaproteobacteria</taxon>
        <taxon>Pasteurellales</taxon>
        <taxon>Pasteurellaceae</taxon>
    </lineage>
</organism>
<accession>A0A379B480</accession>
<evidence type="ECO:0000313" key="2">
    <source>
        <dbReference type="Proteomes" id="UP000254280"/>
    </source>
</evidence>
<dbReference type="OrthoDB" id="4578443at2"/>
<dbReference type="AlphaFoldDB" id="A0A379B480"/>
<dbReference type="Proteomes" id="UP000254280">
    <property type="component" value="Unassembled WGS sequence"/>
</dbReference>
<dbReference type="EMBL" id="UGSS01000002">
    <property type="protein sequence ID" value="SUB33321.1"/>
    <property type="molecule type" value="Genomic_DNA"/>
</dbReference>
<gene>
    <name evidence="1" type="ORF">NCTC10699_00934</name>
</gene>
<sequence length="129" mass="15166">MSVMICNDEIFATIAMYAKNHDISFWHNGKYFSTRDFSRQEIANFLYLQNAKAYAANYNEDKEITQHNVKLSAQSCSAIQLFKYCDCLEYQICDNRSADCQLCRTLLEKLKHEAIRSSQEYIEAKWNIH</sequence>